<feature type="compositionally biased region" description="Polar residues" evidence="1">
    <location>
        <begin position="897"/>
        <end position="913"/>
    </location>
</feature>
<dbReference type="GO" id="GO:0043565">
    <property type="term" value="F:sequence-specific DNA binding"/>
    <property type="evidence" value="ECO:0007669"/>
    <property type="project" value="InterPro"/>
</dbReference>
<feature type="region of interest" description="Disordered" evidence="1">
    <location>
        <begin position="263"/>
        <end position="348"/>
    </location>
</feature>
<dbReference type="PANTHER" id="PTHR39147">
    <property type="entry name" value="PROTEIN SPT21"/>
    <property type="match status" value="1"/>
</dbReference>
<feature type="compositionally biased region" description="Low complexity" evidence="1">
    <location>
        <begin position="833"/>
        <end position="855"/>
    </location>
</feature>
<feature type="compositionally biased region" description="Polar residues" evidence="1">
    <location>
        <begin position="1"/>
        <end position="13"/>
    </location>
</feature>
<dbReference type="EMBL" id="ML994289">
    <property type="protein sequence ID" value="KAF2197017.1"/>
    <property type="molecule type" value="Genomic_DNA"/>
</dbReference>
<feature type="region of interest" description="Disordered" evidence="1">
    <location>
        <begin position="929"/>
        <end position="962"/>
    </location>
</feature>
<gene>
    <name evidence="3" type="ORF">GQ43DRAFT_484467</name>
</gene>
<dbReference type="GO" id="GO:0000183">
    <property type="term" value="P:rDNA heterochromatin formation"/>
    <property type="evidence" value="ECO:0007669"/>
    <property type="project" value="TreeGrafter"/>
</dbReference>
<dbReference type="GO" id="GO:0030466">
    <property type="term" value="P:silent mating-type cassette heterochromatin formation"/>
    <property type="evidence" value="ECO:0007669"/>
    <property type="project" value="TreeGrafter"/>
</dbReference>
<dbReference type="Pfam" id="PF25823">
    <property type="entry name" value="Ams2-SPT21_N"/>
    <property type="match status" value="1"/>
</dbReference>
<dbReference type="Gene3D" id="3.30.50.10">
    <property type="entry name" value="Erythroid Transcription Factor GATA-1, subunit A"/>
    <property type="match status" value="1"/>
</dbReference>
<dbReference type="SUPFAM" id="SSF57716">
    <property type="entry name" value="Glucocorticoid receptor-like (DNA-binding domain)"/>
    <property type="match status" value="1"/>
</dbReference>
<dbReference type="GO" id="GO:0008270">
    <property type="term" value="F:zinc ion binding"/>
    <property type="evidence" value="ECO:0007669"/>
    <property type="project" value="InterPro"/>
</dbReference>
<dbReference type="InterPro" id="IPR057725">
    <property type="entry name" value="Ams2-SPT21_N"/>
</dbReference>
<dbReference type="CDD" id="cd00202">
    <property type="entry name" value="ZnF_GATA"/>
    <property type="match status" value="1"/>
</dbReference>
<evidence type="ECO:0000313" key="4">
    <source>
        <dbReference type="Proteomes" id="UP000799536"/>
    </source>
</evidence>
<dbReference type="AlphaFoldDB" id="A0A9P4MNI7"/>
<dbReference type="Proteomes" id="UP000799536">
    <property type="component" value="Unassembled WGS sequence"/>
</dbReference>
<comment type="caution">
    <text evidence="3">The sequence shown here is derived from an EMBL/GenBank/DDBJ whole genome shotgun (WGS) entry which is preliminary data.</text>
</comment>
<dbReference type="InterPro" id="IPR042403">
    <property type="entry name" value="Spt21/Ams2"/>
</dbReference>
<feature type="compositionally biased region" description="Polar residues" evidence="1">
    <location>
        <begin position="266"/>
        <end position="283"/>
    </location>
</feature>
<organism evidence="3 4">
    <name type="scientific">Delitschia confertaspora ATCC 74209</name>
    <dbReference type="NCBI Taxonomy" id="1513339"/>
    <lineage>
        <taxon>Eukaryota</taxon>
        <taxon>Fungi</taxon>
        <taxon>Dikarya</taxon>
        <taxon>Ascomycota</taxon>
        <taxon>Pezizomycotina</taxon>
        <taxon>Dothideomycetes</taxon>
        <taxon>Pleosporomycetidae</taxon>
        <taxon>Pleosporales</taxon>
        <taxon>Delitschiaceae</taxon>
        <taxon>Delitschia</taxon>
    </lineage>
</organism>
<name>A0A9P4MNI7_9PLEO</name>
<feature type="compositionally biased region" description="Polar residues" evidence="1">
    <location>
        <begin position="20"/>
        <end position="30"/>
    </location>
</feature>
<dbReference type="OrthoDB" id="3199820at2759"/>
<feature type="domain" description="Ams2/SPT21 N-terminal" evidence="2">
    <location>
        <begin position="32"/>
        <end position="171"/>
    </location>
</feature>
<dbReference type="InterPro" id="IPR013088">
    <property type="entry name" value="Znf_NHR/GATA"/>
</dbReference>
<dbReference type="InterPro" id="IPR000679">
    <property type="entry name" value="Znf_GATA"/>
</dbReference>
<feature type="region of interest" description="Disordered" evidence="1">
    <location>
        <begin position="599"/>
        <end position="625"/>
    </location>
</feature>
<evidence type="ECO:0000313" key="3">
    <source>
        <dbReference type="EMBL" id="KAF2197017.1"/>
    </source>
</evidence>
<feature type="region of interest" description="Disordered" evidence="1">
    <location>
        <begin position="1"/>
        <end position="30"/>
    </location>
</feature>
<dbReference type="PANTHER" id="PTHR39147:SF1">
    <property type="entry name" value="PROTEIN SPT21"/>
    <property type="match status" value="1"/>
</dbReference>
<feature type="region of interest" description="Disordered" evidence="1">
    <location>
        <begin position="802"/>
        <end position="916"/>
    </location>
</feature>
<feature type="region of interest" description="Disordered" evidence="1">
    <location>
        <begin position="1034"/>
        <end position="1067"/>
    </location>
</feature>
<feature type="compositionally biased region" description="Basic and acidic residues" evidence="1">
    <location>
        <begin position="819"/>
        <end position="832"/>
    </location>
</feature>
<evidence type="ECO:0000256" key="1">
    <source>
        <dbReference type="SAM" id="MobiDB-lite"/>
    </source>
</evidence>
<feature type="compositionally biased region" description="Basic and acidic residues" evidence="1">
    <location>
        <begin position="513"/>
        <end position="523"/>
    </location>
</feature>
<dbReference type="GO" id="GO:0006357">
    <property type="term" value="P:regulation of transcription by RNA polymerase II"/>
    <property type="evidence" value="ECO:0007669"/>
    <property type="project" value="TreeGrafter"/>
</dbReference>
<evidence type="ECO:0000259" key="2">
    <source>
        <dbReference type="Pfam" id="PF25823"/>
    </source>
</evidence>
<protein>
    <recommendedName>
        <fullName evidence="2">Ams2/SPT21 N-terminal domain-containing protein</fullName>
    </recommendedName>
</protein>
<feature type="region of interest" description="Disordered" evidence="1">
    <location>
        <begin position="432"/>
        <end position="574"/>
    </location>
</feature>
<reference evidence="3" key="1">
    <citation type="journal article" date="2020" name="Stud. Mycol.">
        <title>101 Dothideomycetes genomes: a test case for predicting lifestyles and emergence of pathogens.</title>
        <authorList>
            <person name="Haridas S."/>
            <person name="Albert R."/>
            <person name="Binder M."/>
            <person name="Bloem J."/>
            <person name="Labutti K."/>
            <person name="Salamov A."/>
            <person name="Andreopoulos B."/>
            <person name="Baker S."/>
            <person name="Barry K."/>
            <person name="Bills G."/>
            <person name="Bluhm B."/>
            <person name="Cannon C."/>
            <person name="Castanera R."/>
            <person name="Culley D."/>
            <person name="Daum C."/>
            <person name="Ezra D."/>
            <person name="Gonzalez J."/>
            <person name="Henrissat B."/>
            <person name="Kuo A."/>
            <person name="Liang C."/>
            <person name="Lipzen A."/>
            <person name="Lutzoni F."/>
            <person name="Magnuson J."/>
            <person name="Mondo S."/>
            <person name="Nolan M."/>
            <person name="Ohm R."/>
            <person name="Pangilinan J."/>
            <person name="Park H.-J."/>
            <person name="Ramirez L."/>
            <person name="Alfaro M."/>
            <person name="Sun H."/>
            <person name="Tritt A."/>
            <person name="Yoshinaga Y."/>
            <person name="Zwiers L.-H."/>
            <person name="Turgeon B."/>
            <person name="Goodwin S."/>
            <person name="Spatafora J."/>
            <person name="Crous P."/>
            <person name="Grigoriev I."/>
        </authorList>
    </citation>
    <scope>NUCLEOTIDE SEQUENCE</scope>
    <source>
        <strain evidence="3">ATCC 74209</strain>
    </source>
</reference>
<feature type="compositionally biased region" description="Basic residues" evidence="1">
    <location>
        <begin position="328"/>
        <end position="340"/>
    </location>
</feature>
<keyword evidence="4" id="KW-1185">Reference proteome</keyword>
<feature type="compositionally biased region" description="Polar residues" evidence="1">
    <location>
        <begin position="613"/>
        <end position="625"/>
    </location>
</feature>
<accession>A0A9P4MNI7</accession>
<sequence length="1199" mass="130199">MSSPASCRENVSLQLPAGSHNGQDEGSSSDIPRRLMRVKVLYTFDDQNKSNCLARLPNALNIPAVAIDENTQVGVIELRTCIQAIVTASPELVARLGHDYTVYAYDYSEYETPLVGQGMLSWILASASSTPNAPAHQSQTMVTGRVCRNILGLFNNGIPETLEVKLKLVPVPTCLQSEYVESMERYRNLSQTIPEGFDYNTWTDFLKTNPLVRQLSHQKPQEIPQMNHGSVGGFESIHQMLTRSTSTEDMSHSPYQHDMRQMPFNARNSRPSSPTLSTHSYISTHHGEHTFGSRPVSRASTRGGNAPETEDLPLSGSFQDQLEEGPPKKRARVTRAKRPTKSTFGPRSDSLRVTAATAASVRLHRPTPNNPISAIASIEQVPRAPTPRPEDFSSQHYRPRLTLPTTLRHTSTEEPTRYVSPYTNANLYSDNAAESADDERGASAGETPMEMASSPPIMPTGIASDVPSSPGLPTLPYPADSGFASDANFGREEDDARFNNGPVGSDVPTTAPARERRKPDRSNRPWTTVTPGPMELLPKTRVPPASTYPSNSIPSPVGEEDNSNSNDHGSLVGKSANAIDPAEKEDAQMALSHIQNSCLSEPEVDSPDAGTPPVNNAVSHSSDLSSIRCAMPARRVATSKPSRPRGLAKSQTWSGDCAKEFFSDGAITANGNGTGFAQQRSGSGAKRREMIKERMEARLAAGKMPDFCHNCGEIETPTWRKAYSRTEVGVPSDISLSIDGTGIVGFEVITDVKPGEPLEQYRVFKQCLEPEERETDAFQTLQLCNPCGLWFNKKGYMRPRTLWDKSLKKPEKAKRKRNTDKEKAVGRKKPDIQGDQPQNDQPQNDQPQNDQLQSDAASVPPPSTGALLTDAPTNGVHISDTASVGPDPQPTRRPRASSFQPNVLNPTSASRLNGPTAAAALQRAIQSSPVGAVGSRHSPIELEPDLTPKPTRRLLFPSPRKDGEVKLLEGQIGETHKGTSLSLAVMDGNDKENCPPQATDEDDNLADLFEDKETNVSRTTPTKLAPFQDLLKTPTRSRHGLTPKRSADMPNEYPGLVTPTRNARLTPRKPVTPLTAALDALGLPNHLMAPSPQRALDFADFSFLSTPGRSYNGGYDFLSEDAPSSDLPVPSSPPVNMFALYEDPETSTGGLWNGTSIFDTSDGVAVPGQQVDGTDVQLDVSIEFAAVIQQTVNNKADAS</sequence>
<proteinExistence type="predicted"/>